<dbReference type="EMBL" id="HE804045">
    <property type="protein sequence ID" value="CCH28023.1"/>
    <property type="molecule type" value="Genomic_DNA"/>
</dbReference>
<dbReference type="InterPro" id="IPR010982">
    <property type="entry name" value="Lambda_DNA-bd_dom_sf"/>
</dbReference>
<dbReference type="Pfam" id="PF13560">
    <property type="entry name" value="HTH_31"/>
    <property type="match status" value="1"/>
</dbReference>
<dbReference type="SUPFAM" id="SSF47413">
    <property type="entry name" value="lambda repressor-like DNA-binding domains"/>
    <property type="match status" value="1"/>
</dbReference>
<protein>
    <submittedName>
        <fullName evidence="2">Transcriptional regulator, XRE family</fullName>
    </submittedName>
</protein>
<dbReference type="PROSITE" id="PS50943">
    <property type="entry name" value="HTH_CROC1"/>
    <property type="match status" value="1"/>
</dbReference>
<dbReference type="BioCyc" id="SESP1179773:BN6_RS03420-MONOMER"/>
<dbReference type="GO" id="GO:0003677">
    <property type="term" value="F:DNA binding"/>
    <property type="evidence" value="ECO:0007669"/>
    <property type="project" value="InterPro"/>
</dbReference>
<reference evidence="2 3" key="1">
    <citation type="journal article" date="2012" name="BMC Genomics">
        <title>Complete genome sequence of Saccharothrix espanaensis DSM 44229T and comparison to the other completely sequenced Pseudonocardiaceae.</title>
        <authorList>
            <person name="Strobel T."/>
            <person name="Al-Dilaimi A."/>
            <person name="Blom J."/>
            <person name="Gessner A."/>
            <person name="Kalinowski J."/>
            <person name="Luzhetska M."/>
            <person name="Puhler A."/>
            <person name="Szczepanowski R."/>
            <person name="Bechthold A."/>
            <person name="Ruckert C."/>
        </authorList>
    </citation>
    <scope>NUCLEOTIDE SEQUENCE [LARGE SCALE GENOMIC DNA]</scope>
    <source>
        <strain evidence="3">ATCC 51144 / DSM 44229 / JCM 9112 / NBRC 15066 / NRRL 15764</strain>
    </source>
</reference>
<dbReference type="eggNOG" id="COG1426">
    <property type="taxonomic scope" value="Bacteria"/>
</dbReference>
<dbReference type="Gene3D" id="1.10.260.40">
    <property type="entry name" value="lambda repressor-like DNA-binding domains"/>
    <property type="match status" value="1"/>
</dbReference>
<dbReference type="STRING" id="1179773.BN6_06950"/>
<organism evidence="2 3">
    <name type="scientific">Saccharothrix espanaensis (strain ATCC 51144 / DSM 44229 / JCM 9112 / NBRC 15066 / NRRL 15764)</name>
    <dbReference type="NCBI Taxonomy" id="1179773"/>
    <lineage>
        <taxon>Bacteria</taxon>
        <taxon>Bacillati</taxon>
        <taxon>Actinomycetota</taxon>
        <taxon>Actinomycetes</taxon>
        <taxon>Pseudonocardiales</taxon>
        <taxon>Pseudonocardiaceae</taxon>
        <taxon>Saccharothrix</taxon>
    </lineage>
</organism>
<dbReference type="PATRIC" id="fig|1179773.3.peg.700"/>
<dbReference type="Proteomes" id="UP000006281">
    <property type="component" value="Chromosome"/>
</dbReference>
<evidence type="ECO:0000259" key="1">
    <source>
        <dbReference type="PROSITE" id="PS50943"/>
    </source>
</evidence>
<evidence type="ECO:0000313" key="3">
    <source>
        <dbReference type="Proteomes" id="UP000006281"/>
    </source>
</evidence>
<dbReference type="Pfam" id="PF19054">
    <property type="entry name" value="DUF5753"/>
    <property type="match status" value="1"/>
</dbReference>
<evidence type="ECO:0000313" key="2">
    <source>
        <dbReference type="EMBL" id="CCH28023.1"/>
    </source>
</evidence>
<keyword evidence="3" id="KW-1185">Reference proteome</keyword>
<dbReference type="HOGENOM" id="CLU_055817_1_0_11"/>
<dbReference type="CDD" id="cd00093">
    <property type="entry name" value="HTH_XRE"/>
    <property type="match status" value="1"/>
</dbReference>
<dbReference type="AlphaFoldDB" id="K0JUZ7"/>
<proteinExistence type="predicted"/>
<sequence length="284" mass="31938">MSRMTIRHDPSALRWLVGVELAHHRKRAAITPQQVQEATGIARAKLSHMETGRYQQLPEDIGALLALYGAARHDTDRLTSLSQSGEGKSWWASWSNLVPDWFKTFVGLEGLAAKAFLFEPLVMPGLLQTEEYARAITEATGFVRPDHAERFVSFRVARAKRLTDDDPLELHAVIGDGALRLNVGTPEVRYNQYKHLCEMAKRPNVTIQIWRPRDGPHTAMSGKFVVLDFDQARSIAYSERLDGAVYVQDQDDVETYKMAAKNLQTVAMSPQQTLTHLKVMPGDD</sequence>
<accession>K0JUZ7</accession>
<feature type="domain" description="HTH cro/C1-type" evidence="1">
    <location>
        <begin position="21"/>
        <end position="78"/>
    </location>
</feature>
<name>K0JUZ7_SACES</name>
<gene>
    <name evidence="2" type="ordered locus">BN6_06950</name>
</gene>
<dbReference type="InterPro" id="IPR001387">
    <property type="entry name" value="Cro/C1-type_HTH"/>
</dbReference>
<dbReference type="KEGG" id="sesp:BN6_06950"/>
<dbReference type="InterPro" id="IPR043917">
    <property type="entry name" value="DUF5753"/>
</dbReference>